<keyword evidence="5" id="KW-0813">Transport</keyword>
<dbReference type="PANTHER" id="PTHR43027:SF1">
    <property type="entry name" value="DOXORUBICIN RESISTANCE ABC TRANSPORTER PERMEASE PROTEIN DRRC-RELATED"/>
    <property type="match status" value="1"/>
</dbReference>
<protein>
    <recommendedName>
        <fullName evidence="5">Transport permease protein</fullName>
    </recommendedName>
</protein>
<evidence type="ECO:0000256" key="4">
    <source>
        <dbReference type="ARBA" id="ARBA00023136"/>
    </source>
</evidence>
<feature type="domain" description="ABC transmembrane type-2" evidence="6">
    <location>
        <begin position="127"/>
        <end position="367"/>
    </location>
</feature>
<evidence type="ECO:0000256" key="1">
    <source>
        <dbReference type="ARBA" id="ARBA00004141"/>
    </source>
</evidence>
<feature type="transmembrane region" description="Helical" evidence="5">
    <location>
        <begin position="288"/>
        <end position="306"/>
    </location>
</feature>
<evidence type="ECO:0000256" key="5">
    <source>
        <dbReference type="RuleBase" id="RU361157"/>
    </source>
</evidence>
<keyword evidence="4 5" id="KW-0472">Membrane</keyword>
<organism evidence="7 8">
    <name type="scientific">Panacibacter microcysteis</name>
    <dbReference type="NCBI Taxonomy" id="2793269"/>
    <lineage>
        <taxon>Bacteria</taxon>
        <taxon>Pseudomonadati</taxon>
        <taxon>Bacteroidota</taxon>
        <taxon>Chitinophagia</taxon>
        <taxon>Chitinophagales</taxon>
        <taxon>Chitinophagaceae</taxon>
        <taxon>Panacibacter</taxon>
    </lineage>
</organism>
<keyword evidence="8" id="KW-1185">Reference proteome</keyword>
<dbReference type="InterPro" id="IPR013525">
    <property type="entry name" value="ABC2_TM"/>
</dbReference>
<comment type="similarity">
    <text evidence="5">Belongs to the ABC-2 integral membrane protein family.</text>
</comment>
<reference evidence="7" key="1">
    <citation type="submission" date="2020-11" db="EMBL/GenBank/DDBJ databases">
        <title>Bacterial whole genome sequence for Panacibacter sp. DH6.</title>
        <authorList>
            <person name="Le V."/>
            <person name="Ko S."/>
            <person name="Ahn C.-Y."/>
            <person name="Oh H.-M."/>
        </authorList>
    </citation>
    <scope>NUCLEOTIDE SEQUENCE</scope>
    <source>
        <strain evidence="7">DH6</strain>
    </source>
</reference>
<dbReference type="Pfam" id="PF12698">
    <property type="entry name" value="ABC2_membrane_3"/>
    <property type="match status" value="1"/>
</dbReference>
<dbReference type="PRINTS" id="PR00164">
    <property type="entry name" value="ABC2TRNSPORT"/>
</dbReference>
<evidence type="ECO:0000313" key="7">
    <source>
        <dbReference type="EMBL" id="MBG9376937.1"/>
    </source>
</evidence>
<dbReference type="GO" id="GO:0043190">
    <property type="term" value="C:ATP-binding cassette (ABC) transporter complex"/>
    <property type="evidence" value="ECO:0007669"/>
    <property type="project" value="InterPro"/>
</dbReference>
<dbReference type="EMBL" id="JADWYR010000001">
    <property type="protein sequence ID" value="MBG9376937.1"/>
    <property type="molecule type" value="Genomic_DNA"/>
</dbReference>
<dbReference type="PANTHER" id="PTHR43027">
    <property type="entry name" value="DOXORUBICIN RESISTANCE ABC TRANSPORTER PERMEASE PROTEIN DRRC-RELATED"/>
    <property type="match status" value="1"/>
</dbReference>
<feature type="transmembrane region" description="Helical" evidence="5">
    <location>
        <begin position="178"/>
        <end position="197"/>
    </location>
</feature>
<feature type="transmembrane region" description="Helical" evidence="5">
    <location>
        <begin position="225"/>
        <end position="248"/>
    </location>
</feature>
<dbReference type="InterPro" id="IPR047817">
    <property type="entry name" value="ABC2_TM_bact-type"/>
</dbReference>
<keyword evidence="5" id="KW-1003">Cell membrane</keyword>
<proteinExistence type="inferred from homology"/>
<dbReference type="AlphaFoldDB" id="A0A931E690"/>
<feature type="transmembrane region" description="Helical" evidence="5">
    <location>
        <begin position="346"/>
        <end position="364"/>
    </location>
</feature>
<gene>
    <name evidence="7" type="ORF">I5907_11890</name>
</gene>
<evidence type="ECO:0000256" key="2">
    <source>
        <dbReference type="ARBA" id="ARBA00022692"/>
    </source>
</evidence>
<accession>A0A931E690</accession>
<comment type="subcellular location">
    <subcellularLocation>
        <location evidence="5">Cell membrane</location>
        <topology evidence="5">Multi-pass membrane protein</topology>
    </subcellularLocation>
    <subcellularLocation>
        <location evidence="1">Membrane</location>
        <topology evidence="1">Multi-pass membrane protein</topology>
    </subcellularLocation>
</comment>
<dbReference type="Proteomes" id="UP000628448">
    <property type="component" value="Unassembled WGS sequence"/>
</dbReference>
<sequence length="367" mass="40671">MEGKYSQVKAMLSITKASLRATFRSPSSVIFSVGFPLIFILVFGFIGEGGGFSVNVALDKTSDTSNPVYHAISNIQAINFKDKPDSLIKEDLEKGNLTALIKIEKNNGNPAYLVKLTTSEAVKTQDLNILQSILNAVIGNINEQVYPNAASIAKVEKDVQKIPGRVYRQIDFILPGQLGFSLLSAGVFGVAFLFFNLRQQLVLKRFFATPITRTYIVLGEAISRVLFQMIASVVIVSIGVLAFDFTLVHGVITFLQLMLLSLLGLIVFMGYGFIVSNVAKNESTIPPFANLFTFPQFLLSGTFFPIEVFPKWLQFFCNLLPLTHFNNAMREISFEGAGILDVWQDVGILLIWGVILYAIAIKVFKWE</sequence>
<evidence type="ECO:0000259" key="6">
    <source>
        <dbReference type="PROSITE" id="PS51012"/>
    </source>
</evidence>
<evidence type="ECO:0000313" key="8">
    <source>
        <dbReference type="Proteomes" id="UP000628448"/>
    </source>
</evidence>
<name>A0A931E690_9BACT</name>
<comment type="caution">
    <text evidence="7">The sequence shown here is derived from an EMBL/GenBank/DDBJ whole genome shotgun (WGS) entry which is preliminary data.</text>
</comment>
<dbReference type="InterPro" id="IPR052902">
    <property type="entry name" value="ABC-2_transporter"/>
</dbReference>
<dbReference type="GO" id="GO:0140359">
    <property type="term" value="F:ABC-type transporter activity"/>
    <property type="evidence" value="ECO:0007669"/>
    <property type="project" value="InterPro"/>
</dbReference>
<keyword evidence="3 5" id="KW-1133">Transmembrane helix</keyword>
<feature type="transmembrane region" description="Helical" evidence="5">
    <location>
        <begin position="254"/>
        <end position="276"/>
    </location>
</feature>
<feature type="transmembrane region" description="Helical" evidence="5">
    <location>
        <begin position="21"/>
        <end position="46"/>
    </location>
</feature>
<dbReference type="PROSITE" id="PS51012">
    <property type="entry name" value="ABC_TM2"/>
    <property type="match status" value="1"/>
</dbReference>
<dbReference type="RefSeq" id="WP_196990927.1">
    <property type="nucleotide sequence ID" value="NZ_JADWYR010000001.1"/>
</dbReference>
<evidence type="ECO:0000256" key="3">
    <source>
        <dbReference type="ARBA" id="ARBA00022989"/>
    </source>
</evidence>
<keyword evidence="2 5" id="KW-0812">Transmembrane</keyword>
<dbReference type="InterPro" id="IPR000412">
    <property type="entry name" value="ABC_2_transport"/>
</dbReference>